<sequence>MKESYEFRARKALHKEFGSNYVDRKVTPMQISQLWSFLAGIGPTPNQLAQLVNNGPVSKELLQTIFDKLNICDVV</sequence>
<protein>
    <submittedName>
        <fullName evidence="1">Uncharacterized protein</fullName>
    </submittedName>
</protein>
<dbReference type="Proteomes" id="UP001231915">
    <property type="component" value="Unassembled WGS sequence"/>
</dbReference>
<gene>
    <name evidence="1" type="ORF">QNM18_04730</name>
</gene>
<proteinExistence type="predicted"/>
<dbReference type="EMBL" id="JASJUT010000002">
    <property type="protein sequence ID" value="MDK2594370.1"/>
    <property type="molecule type" value="Genomic_DNA"/>
</dbReference>
<organism evidence="1 2">
    <name type="scientific">Pseudoalteromonas obscura</name>
    <dbReference type="NCBI Taxonomy" id="3048491"/>
    <lineage>
        <taxon>Bacteria</taxon>
        <taxon>Pseudomonadati</taxon>
        <taxon>Pseudomonadota</taxon>
        <taxon>Gammaproteobacteria</taxon>
        <taxon>Alteromonadales</taxon>
        <taxon>Pseudoalteromonadaceae</taxon>
        <taxon>Pseudoalteromonas</taxon>
    </lineage>
</organism>
<name>A0ABT7EH52_9GAMM</name>
<keyword evidence="2" id="KW-1185">Reference proteome</keyword>
<evidence type="ECO:0000313" key="1">
    <source>
        <dbReference type="EMBL" id="MDK2594370.1"/>
    </source>
</evidence>
<dbReference type="RefSeq" id="WP_284136522.1">
    <property type="nucleotide sequence ID" value="NZ_JASJUT010000002.1"/>
</dbReference>
<reference evidence="1 2" key="1">
    <citation type="submission" date="2023-05" db="EMBL/GenBank/DDBJ databases">
        <title>Pseudoalteromonas ardens sp. nov., Pseudoalteromonas obscura sp. nov., and Pseudoalteromonas umbrosa sp. nov., isolated from the coral Montipora capitata.</title>
        <authorList>
            <person name="Thomas E.M."/>
            <person name="Smith E.M."/>
            <person name="Papke E."/>
            <person name="Shlafstein M.D."/>
            <person name="Oline D.K."/>
            <person name="Videau P."/>
            <person name="Saw J.H."/>
            <person name="Strangman W.K."/>
            <person name="Ushijima B."/>
        </authorList>
    </citation>
    <scope>NUCLEOTIDE SEQUENCE [LARGE SCALE GENOMIC DNA]</scope>
    <source>
        <strain evidence="1 2">P94</strain>
    </source>
</reference>
<accession>A0ABT7EH52</accession>
<comment type="caution">
    <text evidence="1">The sequence shown here is derived from an EMBL/GenBank/DDBJ whole genome shotgun (WGS) entry which is preliminary data.</text>
</comment>
<evidence type="ECO:0000313" key="2">
    <source>
        <dbReference type="Proteomes" id="UP001231915"/>
    </source>
</evidence>